<dbReference type="InterPro" id="IPR047057">
    <property type="entry name" value="MerR_fam"/>
</dbReference>
<keyword evidence="2" id="KW-0175">Coiled coil</keyword>
<dbReference type="InterPro" id="IPR000551">
    <property type="entry name" value="MerR-type_HTH_dom"/>
</dbReference>
<protein>
    <submittedName>
        <fullName evidence="4">DNA-binding transcriptional MerR regulator</fullName>
    </submittedName>
</protein>
<reference evidence="4 5" key="1">
    <citation type="submission" date="2021-01" db="EMBL/GenBank/DDBJ databases">
        <title>Genomic Encyclopedia of Type Strains, Phase IV (KMG-IV): sequencing the most valuable type-strain genomes for metagenomic binning, comparative biology and taxonomic classification.</title>
        <authorList>
            <person name="Goeker M."/>
        </authorList>
    </citation>
    <scope>NUCLEOTIDE SEQUENCE [LARGE SCALE GENOMIC DNA]</scope>
    <source>
        <strain evidence="4 5">DSM 25890</strain>
    </source>
</reference>
<dbReference type="SMART" id="SM00422">
    <property type="entry name" value="HTH_MERR"/>
    <property type="match status" value="1"/>
</dbReference>
<gene>
    <name evidence="4" type="ORF">JOC73_000613</name>
</gene>
<name>A0ABS2NMG0_9FIRM</name>
<evidence type="ECO:0000313" key="4">
    <source>
        <dbReference type="EMBL" id="MBM7614104.1"/>
    </source>
</evidence>
<evidence type="ECO:0000256" key="2">
    <source>
        <dbReference type="SAM" id="Coils"/>
    </source>
</evidence>
<dbReference type="PANTHER" id="PTHR30204">
    <property type="entry name" value="REDOX-CYCLING DRUG-SENSING TRANSCRIPTIONAL ACTIVATOR SOXR"/>
    <property type="match status" value="1"/>
</dbReference>
<dbReference type="InterPro" id="IPR009061">
    <property type="entry name" value="DNA-bd_dom_put_sf"/>
</dbReference>
<feature type="coiled-coil region" evidence="2">
    <location>
        <begin position="125"/>
        <end position="192"/>
    </location>
</feature>
<dbReference type="SUPFAM" id="SSF46955">
    <property type="entry name" value="Putative DNA-binding domain"/>
    <property type="match status" value="1"/>
</dbReference>
<evidence type="ECO:0000313" key="5">
    <source>
        <dbReference type="Proteomes" id="UP001314796"/>
    </source>
</evidence>
<dbReference type="GO" id="GO:0003677">
    <property type="term" value="F:DNA binding"/>
    <property type="evidence" value="ECO:0007669"/>
    <property type="project" value="UniProtKB-KW"/>
</dbReference>
<accession>A0ABS2NMG0</accession>
<organism evidence="4 5">
    <name type="scientific">Alkaliphilus hydrothermalis</name>
    <dbReference type="NCBI Taxonomy" id="1482730"/>
    <lineage>
        <taxon>Bacteria</taxon>
        <taxon>Bacillati</taxon>
        <taxon>Bacillota</taxon>
        <taxon>Clostridia</taxon>
        <taxon>Peptostreptococcales</taxon>
        <taxon>Natronincolaceae</taxon>
        <taxon>Alkaliphilus</taxon>
    </lineage>
</organism>
<keyword evidence="5" id="KW-1185">Reference proteome</keyword>
<dbReference type="CDD" id="cd04764">
    <property type="entry name" value="HTH_MlrA-like_sg1"/>
    <property type="match status" value="1"/>
</dbReference>
<dbReference type="EMBL" id="JAFBEE010000002">
    <property type="protein sequence ID" value="MBM7614104.1"/>
    <property type="molecule type" value="Genomic_DNA"/>
</dbReference>
<evidence type="ECO:0000259" key="3">
    <source>
        <dbReference type="PROSITE" id="PS50937"/>
    </source>
</evidence>
<dbReference type="PANTHER" id="PTHR30204:SF15">
    <property type="entry name" value="BLL5018 PROTEIN"/>
    <property type="match status" value="1"/>
</dbReference>
<dbReference type="RefSeq" id="WP_204400373.1">
    <property type="nucleotide sequence ID" value="NZ_JAFBEE010000002.1"/>
</dbReference>
<proteinExistence type="predicted"/>
<comment type="caution">
    <text evidence="4">The sequence shown here is derived from an EMBL/GenBank/DDBJ whole genome shotgun (WGS) entry which is preliminary data.</text>
</comment>
<dbReference type="Proteomes" id="UP001314796">
    <property type="component" value="Unassembled WGS sequence"/>
</dbReference>
<feature type="domain" description="HTH merR-type" evidence="3">
    <location>
        <begin position="7"/>
        <end position="75"/>
    </location>
</feature>
<sequence>MKNNNTIYSMKEVAEITGFKPHVIRFYEDQFQLKIPRNESNRRYFTYKEIEDLEYIKQLQDKGLTNPQIQKILKSPKIIIEQKGRNEVAISSSKAVAKAEDINPDLWLREAIENIKMELIESVRGIDHRQEIENLSDKIDDLRNQLNNQEKDVLICENAKLKMKLKEKSYEVAELKDRIKREDNQKKSVFERLFFSKKKNQGFGV</sequence>
<keyword evidence="1 4" id="KW-0238">DNA-binding</keyword>
<dbReference type="Gene3D" id="1.10.1660.10">
    <property type="match status" value="1"/>
</dbReference>
<dbReference type="PROSITE" id="PS50937">
    <property type="entry name" value="HTH_MERR_2"/>
    <property type="match status" value="1"/>
</dbReference>
<evidence type="ECO:0000256" key="1">
    <source>
        <dbReference type="ARBA" id="ARBA00023125"/>
    </source>
</evidence>
<dbReference type="Pfam" id="PF13411">
    <property type="entry name" value="MerR_1"/>
    <property type="match status" value="1"/>
</dbReference>